<sequence>MYLITILVIINLCINFWTTYILKNKKGIPGPVGPDGDEGDKGSEAKCEIGCKNDVCYLTIMRKLEKTYNSILEKVRVNDNNNDDNNKPKNINNRYIRETIKRICHSNQFKTTSQLQNGQGLLEYISDIFSNWIEELGKADKSENKQNLQNYLDTYGEEVEWETLITPDKNPFKEILKYDIYYWGLRKEFHPRMIQAPIRPPGWKTKDELIKTSKGPRISAYKTNIYNRVYGDHGTGAKLDGAVWITPPLKIDGKMHFPIGSVSTPYHWAPKNNKYITRMGDLNDQSNYNNLGGNELKGPSHSNVIVSGDKYWVRKPHPDHWTWKWNDKKTGGKTDVTFWNAEDFIEDDQQYRCFGSMVSLNHSNNNPSKQLGRDNVPIVCINDKALEPIPNLNNFIWNDRKSGGIHDGSMWANYDGTYNLTYFQKGYQSDPNRRFYKIKEEYLKTHNETDEGNNLSSDDVFTSDSEKDLGFGYGYHDHGVKRDRKQGIFQLLDLVVESDIESQYHKQKLLISHSGLNHPNSYLIKEYDKDTFALSKCLVADKKNNVEVCNTTKPDQIWMIEFLGASKKLCLIKSKKTDQYLKSIKPWTYELDGKIPSDDPNDRNLKPFIWKLVPKE</sequence>
<name>A0A6C0E8R3_9ZZZZ</name>
<accession>A0A6C0E8R3</accession>
<evidence type="ECO:0000313" key="1">
    <source>
        <dbReference type="EMBL" id="QHT25198.1"/>
    </source>
</evidence>
<protein>
    <submittedName>
        <fullName evidence="1">Uncharacterized protein</fullName>
    </submittedName>
</protein>
<proteinExistence type="predicted"/>
<reference evidence="1" key="1">
    <citation type="journal article" date="2020" name="Nature">
        <title>Giant virus diversity and host interactions through global metagenomics.</title>
        <authorList>
            <person name="Schulz F."/>
            <person name="Roux S."/>
            <person name="Paez-Espino D."/>
            <person name="Jungbluth S."/>
            <person name="Walsh D.A."/>
            <person name="Denef V.J."/>
            <person name="McMahon K.D."/>
            <person name="Konstantinidis K.T."/>
            <person name="Eloe-Fadrosh E.A."/>
            <person name="Kyrpides N.C."/>
            <person name="Woyke T."/>
        </authorList>
    </citation>
    <scope>NUCLEOTIDE SEQUENCE</scope>
    <source>
        <strain evidence="1">GVMAG-M-3300023179-150</strain>
    </source>
</reference>
<dbReference type="AlphaFoldDB" id="A0A6C0E8R3"/>
<dbReference type="EMBL" id="MN739758">
    <property type="protein sequence ID" value="QHT25198.1"/>
    <property type="molecule type" value="Genomic_DNA"/>
</dbReference>
<organism evidence="1">
    <name type="scientific">viral metagenome</name>
    <dbReference type="NCBI Taxonomy" id="1070528"/>
    <lineage>
        <taxon>unclassified sequences</taxon>
        <taxon>metagenomes</taxon>
        <taxon>organismal metagenomes</taxon>
    </lineage>
</organism>